<dbReference type="CDD" id="cd00780">
    <property type="entry name" value="NTF2"/>
    <property type="match status" value="1"/>
</dbReference>
<name>A0A2A2KL92_9BILA</name>
<dbReference type="InterPro" id="IPR018222">
    <property type="entry name" value="Nuclear_transport_factor_2_euk"/>
</dbReference>
<evidence type="ECO:0000313" key="5">
    <source>
        <dbReference type="Proteomes" id="UP000218231"/>
    </source>
</evidence>
<dbReference type="GO" id="GO:1990904">
    <property type="term" value="C:ribonucleoprotein complex"/>
    <property type="evidence" value="ECO:0007669"/>
    <property type="project" value="TreeGrafter"/>
</dbReference>
<evidence type="ECO:0000313" key="4">
    <source>
        <dbReference type="EMBL" id="PAV74648.1"/>
    </source>
</evidence>
<dbReference type="Proteomes" id="UP000218231">
    <property type="component" value="Unassembled WGS sequence"/>
</dbReference>
<feature type="domain" description="NTF2" evidence="3">
    <location>
        <begin position="52"/>
        <end position="161"/>
    </location>
</feature>
<dbReference type="Gene3D" id="3.10.450.50">
    <property type="match status" value="1"/>
</dbReference>
<dbReference type="GO" id="GO:0003729">
    <property type="term" value="F:mRNA binding"/>
    <property type="evidence" value="ECO:0007669"/>
    <property type="project" value="TreeGrafter"/>
</dbReference>
<dbReference type="Pfam" id="PF02136">
    <property type="entry name" value="NTF2"/>
    <property type="match status" value="1"/>
</dbReference>
<evidence type="ECO:0000259" key="3">
    <source>
        <dbReference type="PROSITE" id="PS50177"/>
    </source>
</evidence>
<feature type="region of interest" description="Disordered" evidence="2">
    <location>
        <begin position="219"/>
        <end position="424"/>
    </location>
</feature>
<dbReference type="InterPro" id="IPR002075">
    <property type="entry name" value="NTF2_dom"/>
</dbReference>
<sequence>MKMSEMTVEEQLKMLKLGADYGKAAPAVPGGVQNTNGRQISEKVHIENAEEIGKEFVKEFYNCVAVKPSEAYRFFSHESIALLEDGRPFGGQVEIGNEIERRFADQFTKFQIYSIKSVPSSAGGIVVQVCGKRNEAPFVETFVLAQQTAKKFYVFSDILQMVDVAFDEKRRTAAMMQKVSEVVVNNANAAHIIDKIVPQNGHSQPNYDDLNQVAHPEEKPKLDDHSAHREKSSAHPTPTKDELQPRKKTISNSEPQDPAPQTPSEPPKPRTWANLVGGNQDRAPQQQQQQRHQTPHSDTSAPKDQLNTGSGGGEQGAFSGRGRDRDYPRDGNRRGGAPFRGRGGSGSGRGGNFERGERRGGFEGGRGNGRGGGFNRDRDNNRGGYNSDRPHRGDREGGYRGNYRGGRGSGGEHRDREHHNQQQH</sequence>
<feature type="compositionally biased region" description="Pro residues" evidence="2">
    <location>
        <begin position="257"/>
        <end position="266"/>
    </location>
</feature>
<dbReference type="InterPro" id="IPR039539">
    <property type="entry name" value="Ras_GTPase_bind_prot"/>
</dbReference>
<proteinExistence type="predicted"/>
<dbReference type="OrthoDB" id="339151at2759"/>
<dbReference type="PROSITE" id="PS50177">
    <property type="entry name" value="NTF2_DOMAIN"/>
    <property type="match status" value="1"/>
</dbReference>
<protein>
    <recommendedName>
        <fullName evidence="3">NTF2 domain-containing protein</fullName>
    </recommendedName>
</protein>
<feature type="compositionally biased region" description="Basic and acidic residues" evidence="2">
    <location>
        <begin position="410"/>
        <end position="424"/>
    </location>
</feature>
<evidence type="ECO:0000256" key="2">
    <source>
        <dbReference type="SAM" id="MobiDB-lite"/>
    </source>
</evidence>
<feature type="compositionally biased region" description="Gly residues" evidence="2">
    <location>
        <begin position="341"/>
        <end position="351"/>
    </location>
</feature>
<feature type="compositionally biased region" description="Basic and acidic residues" evidence="2">
    <location>
        <begin position="352"/>
        <end position="361"/>
    </location>
</feature>
<keyword evidence="1" id="KW-0694">RNA-binding</keyword>
<feature type="compositionally biased region" description="Gly residues" evidence="2">
    <location>
        <begin position="362"/>
        <end position="374"/>
    </location>
</feature>
<gene>
    <name evidence="4" type="ORF">WR25_25648</name>
</gene>
<feature type="compositionally biased region" description="Basic and acidic residues" evidence="2">
    <location>
        <begin position="388"/>
        <end position="398"/>
    </location>
</feature>
<dbReference type="PANTHER" id="PTHR10693">
    <property type="entry name" value="RAS GTPASE-ACTIVATING PROTEIN-BINDING PROTEIN"/>
    <property type="match status" value="1"/>
</dbReference>
<dbReference type="SUPFAM" id="SSF54427">
    <property type="entry name" value="NTF2-like"/>
    <property type="match status" value="1"/>
</dbReference>
<dbReference type="GO" id="GO:0005829">
    <property type="term" value="C:cytosol"/>
    <property type="evidence" value="ECO:0007669"/>
    <property type="project" value="TreeGrafter"/>
</dbReference>
<feature type="compositionally biased region" description="Polar residues" evidence="2">
    <location>
        <begin position="296"/>
        <end position="308"/>
    </location>
</feature>
<feature type="compositionally biased region" description="Basic and acidic residues" evidence="2">
    <location>
        <begin position="219"/>
        <end position="245"/>
    </location>
</feature>
<evidence type="ECO:0000256" key="1">
    <source>
        <dbReference type="ARBA" id="ARBA00022884"/>
    </source>
</evidence>
<keyword evidence="5" id="KW-1185">Reference proteome</keyword>
<dbReference type="PANTHER" id="PTHR10693:SF20">
    <property type="entry name" value="AT27578P"/>
    <property type="match status" value="1"/>
</dbReference>
<dbReference type="InterPro" id="IPR032710">
    <property type="entry name" value="NTF2-like_dom_sf"/>
</dbReference>
<reference evidence="4 5" key="1">
    <citation type="journal article" date="2017" name="Curr. Biol.">
        <title>Genome architecture and evolution of a unichromosomal asexual nematode.</title>
        <authorList>
            <person name="Fradin H."/>
            <person name="Zegar C."/>
            <person name="Gutwein M."/>
            <person name="Lucas J."/>
            <person name="Kovtun M."/>
            <person name="Corcoran D."/>
            <person name="Baugh L.R."/>
            <person name="Kiontke K."/>
            <person name="Gunsalus K."/>
            <person name="Fitch D.H."/>
            <person name="Piano F."/>
        </authorList>
    </citation>
    <scope>NUCLEOTIDE SEQUENCE [LARGE SCALE GENOMIC DNA]</scope>
    <source>
        <strain evidence="4">PF1309</strain>
    </source>
</reference>
<dbReference type="STRING" id="2018661.A0A2A2KL92"/>
<dbReference type="AlphaFoldDB" id="A0A2A2KL92"/>
<organism evidence="4 5">
    <name type="scientific">Diploscapter pachys</name>
    <dbReference type="NCBI Taxonomy" id="2018661"/>
    <lineage>
        <taxon>Eukaryota</taxon>
        <taxon>Metazoa</taxon>
        <taxon>Ecdysozoa</taxon>
        <taxon>Nematoda</taxon>
        <taxon>Chromadorea</taxon>
        <taxon>Rhabditida</taxon>
        <taxon>Rhabditina</taxon>
        <taxon>Rhabditomorpha</taxon>
        <taxon>Rhabditoidea</taxon>
        <taxon>Rhabditidae</taxon>
        <taxon>Diploscapter</taxon>
    </lineage>
</organism>
<feature type="compositionally biased region" description="Gly residues" evidence="2">
    <location>
        <begin position="399"/>
        <end position="409"/>
    </location>
</feature>
<comment type="caution">
    <text evidence="4">The sequence shown here is derived from an EMBL/GenBank/DDBJ whole genome shotgun (WGS) entry which is preliminary data.</text>
</comment>
<accession>A0A2A2KL92</accession>
<feature type="compositionally biased region" description="Basic and acidic residues" evidence="2">
    <location>
        <begin position="321"/>
        <end position="333"/>
    </location>
</feature>
<dbReference type="EMBL" id="LIAE01008309">
    <property type="protein sequence ID" value="PAV74648.1"/>
    <property type="molecule type" value="Genomic_DNA"/>
</dbReference>